<keyword evidence="1 2" id="KW-0694">RNA-binding</keyword>
<feature type="non-terminal residue" evidence="5">
    <location>
        <position position="1"/>
    </location>
</feature>
<dbReference type="InterPro" id="IPR000504">
    <property type="entry name" value="RRM_dom"/>
</dbReference>
<reference evidence="5" key="1">
    <citation type="thesis" date="2021" institute="BYU ScholarsArchive" country="Provo, UT, USA">
        <title>Applications of and Algorithms for Genome Assembly and Genomic Analyses with an Emphasis on Marine Teleosts.</title>
        <authorList>
            <person name="Pickett B.D."/>
        </authorList>
    </citation>
    <scope>NUCLEOTIDE SEQUENCE</scope>
    <source>
        <strain evidence="5">HI-2016</strain>
    </source>
</reference>
<evidence type="ECO:0000259" key="4">
    <source>
        <dbReference type="PROSITE" id="PS50102"/>
    </source>
</evidence>
<accession>A0A8T2P304</accession>
<dbReference type="Pfam" id="PF14709">
    <property type="entry name" value="DND1_DSRM"/>
    <property type="match status" value="1"/>
</dbReference>
<feature type="region of interest" description="Disordered" evidence="3">
    <location>
        <begin position="209"/>
        <end position="228"/>
    </location>
</feature>
<keyword evidence="6" id="KW-1185">Reference proteome</keyword>
<dbReference type="Proteomes" id="UP000824540">
    <property type="component" value="Unassembled WGS sequence"/>
</dbReference>
<organism evidence="5 6">
    <name type="scientific">Albula glossodonta</name>
    <name type="common">roundjaw bonefish</name>
    <dbReference type="NCBI Taxonomy" id="121402"/>
    <lineage>
        <taxon>Eukaryota</taxon>
        <taxon>Metazoa</taxon>
        <taxon>Chordata</taxon>
        <taxon>Craniata</taxon>
        <taxon>Vertebrata</taxon>
        <taxon>Euteleostomi</taxon>
        <taxon>Actinopterygii</taxon>
        <taxon>Neopterygii</taxon>
        <taxon>Teleostei</taxon>
        <taxon>Albuliformes</taxon>
        <taxon>Albulidae</taxon>
        <taxon>Albula</taxon>
    </lineage>
</organism>
<sequence length="598" mass="66456">VLNPESLASLEFWVQKTAIKLVQVNGQRKYGGPPPDWMGPAPGPGCEVFISQIPRDVYEDKLIPLFQRAGPLYEFRLMMNFSGQNRGFAYAKYANPQSAAAAISSLHRYKLQQGVQLAVRRSTEKRQLSLGDLPTGVDREWLLQTLRGLSEGVESVSLKFEKGGKKVTAIVHYASHYTASMAKKALCEAFKKKFGITISVKWFKTRQDEEDEGEVSPSPKSFPKLPPKPCSLPRCRPLDHDQLPPAENLLTLLSPCLSSVIGCSASSSQLDTLALPDARALLLRVCELFKVGPPLYDLQYLHTEPNGFLYFAYRVGIPGLPFPFTGMAQILPGTSITMLREEVQQTAAKHVLKATGSGSCPYLLSSSHGPQLDYPILELLFSKNSNQRDPCVLTVLQLAQHQSCLPPYLCLLFHDGEDSLNAYADAHTWHLPAFGVEHAHQTVIASAPSHTAHTHTLLPYSPVLLCGRRWGGAGLGEHCLIDHTGVVVQTTSQAEVKHHLVGRQEGGQHREQTKGGISGVRYRERNRDRNRWGIYSDRLKDENLHLLSMRPLLLLESLGDCLSLEHKSMFSIVTSQLSLELQEFSDLLIDLQKKDTDR</sequence>
<feature type="domain" description="RRM" evidence="4">
    <location>
        <begin position="46"/>
        <end position="124"/>
    </location>
</feature>
<proteinExistence type="predicted"/>
<evidence type="ECO:0000256" key="2">
    <source>
        <dbReference type="PROSITE-ProRule" id="PRU00176"/>
    </source>
</evidence>
<evidence type="ECO:0000256" key="3">
    <source>
        <dbReference type="SAM" id="MobiDB-lite"/>
    </source>
</evidence>
<dbReference type="EMBL" id="JAFBMS010000015">
    <property type="protein sequence ID" value="KAG9346699.1"/>
    <property type="molecule type" value="Genomic_DNA"/>
</dbReference>
<evidence type="ECO:0000313" key="6">
    <source>
        <dbReference type="Proteomes" id="UP000824540"/>
    </source>
</evidence>
<dbReference type="OrthoDB" id="3800936at2759"/>
<feature type="non-terminal residue" evidence="5">
    <location>
        <position position="598"/>
    </location>
</feature>
<dbReference type="AlphaFoldDB" id="A0A8T2P304"/>
<evidence type="ECO:0000256" key="1">
    <source>
        <dbReference type="ARBA" id="ARBA00022884"/>
    </source>
</evidence>
<dbReference type="InterPro" id="IPR035979">
    <property type="entry name" value="RBD_domain_sf"/>
</dbReference>
<name>A0A8T2P304_9TELE</name>
<dbReference type="GO" id="GO:0003723">
    <property type="term" value="F:RNA binding"/>
    <property type="evidence" value="ECO:0007669"/>
    <property type="project" value="UniProtKB-UniRule"/>
</dbReference>
<protein>
    <recommendedName>
        <fullName evidence="4">RRM domain-containing protein</fullName>
    </recommendedName>
</protein>
<dbReference type="SMART" id="SM00360">
    <property type="entry name" value="RRM"/>
    <property type="match status" value="2"/>
</dbReference>
<evidence type="ECO:0000313" key="5">
    <source>
        <dbReference type="EMBL" id="KAG9346699.1"/>
    </source>
</evidence>
<dbReference type="InterPro" id="IPR012677">
    <property type="entry name" value="Nucleotide-bd_a/b_plait_sf"/>
</dbReference>
<dbReference type="PANTHER" id="PTHR21245">
    <property type="entry name" value="HETEROGENEOUS NUCLEAR RIBONUCLEOPROTEIN"/>
    <property type="match status" value="1"/>
</dbReference>
<dbReference type="Gene3D" id="3.30.70.330">
    <property type="match status" value="1"/>
</dbReference>
<dbReference type="Pfam" id="PF00076">
    <property type="entry name" value="RRM_1"/>
    <property type="match status" value="1"/>
</dbReference>
<dbReference type="SUPFAM" id="SSF54928">
    <property type="entry name" value="RNA-binding domain, RBD"/>
    <property type="match status" value="1"/>
</dbReference>
<gene>
    <name evidence="5" type="ORF">JZ751_007012</name>
</gene>
<dbReference type="PROSITE" id="PS50102">
    <property type="entry name" value="RRM"/>
    <property type="match status" value="1"/>
</dbReference>
<comment type="caution">
    <text evidence="5">The sequence shown here is derived from an EMBL/GenBank/DDBJ whole genome shotgun (WGS) entry which is preliminary data.</text>
</comment>